<dbReference type="OrthoDB" id="10594975at2759"/>
<evidence type="ECO:0000313" key="2">
    <source>
        <dbReference type="EMBL" id="EMD92073.1"/>
    </source>
</evidence>
<feature type="compositionally biased region" description="Low complexity" evidence="1">
    <location>
        <begin position="7"/>
        <end position="17"/>
    </location>
</feature>
<dbReference type="HOGENOM" id="CLU_933856_0_0_1"/>
<reference evidence="2 3" key="1">
    <citation type="journal article" date="2012" name="PLoS Pathog.">
        <title>Diverse lifestyles and strategies of plant pathogenesis encoded in the genomes of eighteen Dothideomycetes fungi.</title>
        <authorList>
            <person name="Ohm R.A."/>
            <person name="Feau N."/>
            <person name="Henrissat B."/>
            <person name="Schoch C.L."/>
            <person name="Horwitz B.A."/>
            <person name="Barry K.W."/>
            <person name="Condon B.J."/>
            <person name="Copeland A.C."/>
            <person name="Dhillon B."/>
            <person name="Glaser F."/>
            <person name="Hesse C.N."/>
            <person name="Kosti I."/>
            <person name="LaButti K."/>
            <person name="Lindquist E.A."/>
            <person name="Lucas S."/>
            <person name="Salamov A.A."/>
            <person name="Bradshaw R.E."/>
            <person name="Ciuffetti L."/>
            <person name="Hamelin R.C."/>
            <person name="Kema G.H.J."/>
            <person name="Lawrence C."/>
            <person name="Scott J.A."/>
            <person name="Spatafora J.W."/>
            <person name="Turgeon B.G."/>
            <person name="de Wit P.J.G.M."/>
            <person name="Zhong S."/>
            <person name="Goodwin S.B."/>
            <person name="Grigoriev I.V."/>
        </authorList>
    </citation>
    <scope>NUCLEOTIDE SEQUENCE [LARGE SCALE GENOMIC DNA]</scope>
    <source>
        <strain evidence="3">C5 / ATCC 48332 / race O</strain>
    </source>
</reference>
<gene>
    <name evidence="2" type="ORF">COCHEDRAFT_1029586</name>
</gene>
<name>M2UW54_COCH5</name>
<reference evidence="3" key="2">
    <citation type="journal article" date="2013" name="PLoS Genet.">
        <title>Comparative genome structure, secondary metabolite, and effector coding capacity across Cochliobolus pathogens.</title>
        <authorList>
            <person name="Condon B.J."/>
            <person name="Leng Y."/>
            <person name="Wu D."/>
            <person name="Bushley K.E."/>
            <person name="Ohm R.A."/>
            <person name="Otillar R."/>
            <person name="Martin J."/>
            <person name="Schackwitz W."/>
            <person name="Grimwood J."/>
            <person name="MohdZainudin N."/>
            <person name="Xue C."/>
            <person name="Wang R."/>
            <person name="Manning V.A."/>
            <person name="Dhillon B."/>
            <person name="Tu Z.J."/>
            <person name="Steffenson B.J."/>
            <person name="Salamov A."/>
            <person name="Sun H."/>
            <person name="Lowry S."/>
            <person name="LaButti K."/>
            <person name="Han J."/>
            <person name="Copeland A."/>
            <person name="Lindquist E."/>
            <person name="Barry K."/>
            <person name="Schmutz J."/>
            <person name="Baker S.E."/>
            <person name="Ciuffetti L.M."/>
            <person name="Grigoriev I.V."/>
            <person name="Zhong S."/>
            <person name="Turgeon B.G."/>
        </authorList>
    </citation>
    <scope>NUCLEOTIDE SEQUENCE [LARGE SCALE GENOMIC DNA]</scope>
    <source>
        <strain evidence="3">C5 / ATCC 48332 / race O</strain>
    </source>
</reference>
<feature type="region of interest" description="Disordered" evidence="1">
    <location>
        <begin position="62"/>
        <end position="105"/>
    </location>
</feature>
<feature type="region of interest" description="Disordered" evidence="1">
    <location>
        <begin position="118"/>
        <end position="180"/>
    </location>
</feature>
<feature type="compositionally biased region" description="Basic and acidic residues" evidence="1">
    <location>
        <begin position="121"/>
        <end position="130"/>
    </location>
</feature>
<evidence type="ECO:0000256" key="1">
    <source>
        <dbReference type="SAM" id="MobiDB-lite"/>
    </source>
</evidence>
<protein>
    <submittedName>
        <fullName evidence="2">Uncharacterized protein</fullName>
    </submittedName>
</protein>
<feature type="region of interest" description="Disordered" evidence="1">
    <location>
        <begin position="1"/>
        <end position="47"/>
    </location>
</feature>
<feature type="compositionally biased region" description="Low complexity" evidence="1">
    <location>
        <begin position="62"/>
        <end position="72"/>
    </location>
</feature>
<keyword evidence="3" id="KW-1185">Reference proteome</keyword>
<proteinExistence type="predicted"/>
<organism evidence="2 3">
    <name type="scientific">Cochliobolus heterostrophus (strain C5 / ATCC 48332 / race O)</name>
    <name type="common">Southern corn leaf blight fungus</name>
    <name type="synonym">Bipolaris maydis</name>
    <dbReference type="NCBI Taxonomy" id="701091"/>
    <lineage>
        <taxon>Eukaryota</taxon>
        <taxon>Fungi</taxon>
        <taxon>Dikarya</taxon>
        <taxon>Ascomycota</taxon>
        <taxon>Pezizomycotina</taxon>
        <taxon>Dothideomycetes</taxon>
        <taxon>Pleosporomycetidae</taxon>
        <taxon>Pleosporales</taxon>
        <taxon>Pleosporineae</taxon>
        <taxon>Pleosporaceae</taxon>
        <taxon>Bipolaris</taxon>
    </lineage>
</organism>
<dbReference type="Proteomes" id="UP000016936">
    <property type="component" value="Unassembled WGS sequence"/>
</dbReference>
<feature type="compositionally biased region" description="Polar residues" evidence="1">
    <location>
        <begin position="131"/>
        <end position="143"/>
    </location>
</feature>
<accession>M2UW54</accession>
<dbReference type="EMBL" id="KB445575">
    <property type="protein sequence ID" value="EMD92073.1"/>
    <property type="molecule type" value="Genomic_DNA"/>
</dbReference>
<feature type="compositionally biased region" description="Low complexity" evidence="1">
    <location>
        <begin position="34"/>
        <end position="45"/>
    </location>
</feature>
<dbReference type="AlphaFoldDB" id="M2UW54"/>
<evidence type="ECO:0000313" key="3">
    <source>
        <dbReference type="Proteomes" id="UP000016936"/>
    </source>
</evidence>
<sequence>MPIPSHADANANAGAAASRRGENPYSHPLRPCHPSRAPAALASPSQHDQGLFDAADLSISCSSSSTTTTTTTHGPACSAAHQPQPATRKKKGTKEKKVCWPSQPQEARRVQGRWLALGARPSRDGREQRQENSGWANRPTTSHRIVLHRQSLRSHPCPPPPPVLLPRHGSQTPRRRPRGAAPLHGQLMFSCALILAPLVYSRMPGPPRALASPGAAYYACHPLLSSSQSSHASHASTASPMFPTAALRIAILPPCPLGPQPSAAPPSVHAAPLGRLPAPPARIPVPAARAAAAAHAHT</sequence>